<keyword evidence="1" id="KW-0812">Transmembrane</keyword>
<evidence type="ECO:0000313" key="3">
    <source>
        <dbReference type="EMBL" id="SHH16648.1"/>
    </source>
</evidence>
<dbReference type="EMBL" id="FQVX01000005">
    <property type="protein sequence ID" value="SHH16648.1"/>
    <property type="molecule type" value="Genomic_DNA"/>
</dbReference>
<dbReference type="PANTHER" id="PTHR48050">
    <property type="entry name" value="STEROL 3-BETA-GLUCOSYLTRANSFERASE"/>
    <property type="match status" value="1"/>
</dbReference>
<dbReference type="STRING" id="1070870.SAMN05444351_4156"/>
<evidence type="ECO:0000313" key="4">
    <source>
        <dbReference type="Proteomes" id="UP000184471"/>
    </source>
</evidence>
<feature type="transmembrane region" description="Helical" evidence="1">
    <location>
        <begin position="12"/>
        <end position="33"/>
    </location>
</feature>
<keyword evidence="1" id="KW-1133">Transmembrane helix</keyword>
<keyword evidence="4" id="KW-1185">Reference proteome</keyword>
<dbReference type="InterPro" id="IPR050426">
    <property type="entry name" value="Glycosyltransferase_28"/>
</dbReference>
<keyword evidence="3" id="KW-0808">Transferase</keyword>
<protein>
    <submittedName>
        <fullName evidence="3">UDP:flavonoid glycosyltransferase YjiC, YdhE family</fullName>
    </submittedName>
</protein>
<reference evidence="3 4" key="1">
    <citation type="submission" date="2016-11" db="EMBL/GenBank/DDBJ databases">
        <authorList>
            <person name="Jaros S."/>
            <person name="Januszkiewicz K."/>
            <person name="Wedrychowicz H."/>
        </authorList>
    </citation>
    <scope>NUCLEOTIDE SEQUENCE [LARGE SCALE GENOMIC DNA]</scope>
    <source>
        <strain evidence="3 4">DSM 45408</strain>
    </source>
</reference>
<dbReference type="GO" id="GO:0016757">
    <property type="term" value="F:glycosyltransferase activity"/>
    <property type="evidence" value="ECO:0007669"/>
    <property type="project" value="UniProtKB-ARBA"/>
</dbReference>
<dbReference type="SUPFAM" id="SSF53756">
    <property type="entry name" value="UDP-Glycosyltransferase/glycogen phosphorylase"/>
    <property type="match status" value="1"/>
</dbReference>
<dbReference type="Proteomes" id="UP000184471">
    <property type="component" value="Unassembled WGS sequence"/>
</dbReference>
<name>A0A1M5QRS6_9ACTN</name>
<gene>
    <name evidence="3" type="ORF">SAMN05444351_4156</name>
</gene>
<evidence type="ECO:0000256" key="1">
    <source>
        <dbReference type="SAM" id="Phobius"/>
    </source>
</evidence>
<dbReference type="InterPro" id="IPR010610">
    <property type="entry name" value="EryCIII-like_C"/>
</dbReference>
<keyword evidence="1" id="KW-0472">Membrane</keyword>
<sequence length="382" mass="39282">MRPGHRGQPDRVRVLVVASPLTGHVLPLVPLALAMRDAGAEVVLATAGDGLAVCPPELSPADVAPGLRLGPLFGSLMLRHPLLARRELAGRGGTDAVGLLFGRLGARTARGVVSLAARLRPHLVVHEPLAPAGAEAAARLGVPAVLVEGNLFDAGVLREAALGVHARARRLGEVPPPVEVVTTAPPSLVGERAGRPMRFVPWAPERPSDGRFAEPGPRPRVLVSRSTVATPGRDRLMADVAAAAAGTGLDVVLVRPDREATRRPLPPEVTTTGWLPFPRVLPAAAGVVHHGGAGTLLTALAAGVPQLVVRGAGDRRTNADLLAARGAGLAADPGEVTGTHLRRLAGDPALAAAAREVAAEMAAMPAPAEVAPALLERALRRR</sequence>
<proteinExistence type="predicted"/>
<evidence type="ECO:0000259" key="2">
    <source>
        <dbReference type="Pfam" id="PF06722"/>
    </source>
</evidence>
<dbReference type="AlphaFoldDB" id="A0A1M5QRS6"/>
<feature type="domain" description="Erythromycin biosynthesis protein CIII-like C-terminal" evidence="2">
    <location>
        <begin position="258"/>
        <end position="376"/>
    </location>
</feature>
<accession>A0A1M5QRS6</accession>
<organism evidence="3 4">
    <name type="scientific">Geodermatophilus nigrescens</name>
    <dbReference type="NCBI Taxonomy" id="1070870"/>
    <lineage>
        <taxon>Bacteria</taxon>
        <taxon>Bacillati</taxon>
        <taxon>Actinomycetota</taxon>
        <taxon>Actinomycetes</taxon>
        <taxon>Geodermatophilales</taxon>
        <taxon>Geodermatophilaceae</taxon>
        <taxon>Geodermatophilus</taxon>
    </lineage>
</organism>
<dbReference type="Pfam" id="PF06722">
    <property type="entry name" value="EryCIII-like_C"/>
    <property type="match status" value="1"/>
</dbReference>
<dbReference type="PANTHER" id="PTHR48050:SF13">
    <property type="entry name" value="STEROL 3-BETA-GLUCOSYLTRANSFERASE UGT80A2"/>
    <property type="match status" value="1"/>
</dbReference>
<dbReference type="Gene3D" id="3.40.50.2000">
    <property type="entry name" value="Glycogen Phosphorylase B"/>
    <property type="match status" value="2"/>
</dbReference>